<feature type="chain" id="PRO_5014895529" evidence="1">
    <location>
        <begin position="20"/>
        <end position="67"/>
    </location>
</feature>
<evidence type="ECO:0000313" key="2">
    <source>
        <dbReference type="EMBL" id="MBW76171.1"/>
    </source>
</evidence>
<keyword evidence="1" id="KW-0732">Signal</keyword>
<organism evidence="2">
    <name type="scientific">Anopheles darlingi</name>
    <name type="common">Mosquito</name>
    <dbReference type="NCBI Taxonomy" id="43151"/>
    <lineage>
        <taxon>Eukaryota</taxon>
        <taxon>Metazoa</taxon>
        <taxon>Ecdysozoa</taxon>
        <taxon>Arthropoda</taxon>
        <taxon>Hexapoda</taxon>
        <taxon>Insecta</taxon>
        <taxon>Pterygota</taxon>
        <taxon>Neoptera</taxon>
        <taxon>Endopterygota</taxon>
        <taxon>Diptera</taxon>
        <taxon>Nematocera</taxon>
        <taxon>Culicoidea</taxon>
        <taxon>Culicidae</taxon>
        <taxon>Anophelinae</taxon>
        <taxon>Anopheles</taxon>
    </lineage>
</organism>
<reference evidence="2" key="1">
    <citation type="submission" date="2018-01" db="EMBL/GenBank/DDBJ databases">
        <title>An insight into the sialome of Amazonian anophelines.</title>
        <authorList>
            <person name="Ribeiro J.M."/>
            <person name="Scarpassa V."/>
            <person name="Calvo E."/>
        </authorList>
    </citation>
    <scope>NUCLEOTIDE SEQUENCE</scope>
</reference>
<dbReference type="AlphaFoldDB" id="A0A2M4DF90"/>
<evidence type="ECO:0000256" key="1">
    <source>
        <dbReference type="SAM" id="SignalP"/>
    </source>
</evidence>
<accession>A0A2M4DF90</accession>
<name>A0A2M4DF90_ANODA</name>
<feature type="signal peptide" evidence="1">
    <location>
        <begin position="1"/>
        <end position="19"/>
    </location>
</feature>
<dbReference type="EMBL" id="GGFL01011993">
    <property type="protein sequence ID" value="MBW76171.1"/>
    <property type="molecule type" value="Transcribed_RNA"/>
</dbReference>
<protein>
    <submittedName>
        <fullName evidence="2">Putative secreted protein</fullName>
    </submittedName>
</protein>
<sequence length="67" mass="7647">MFSALVLASCCLRLRITESVKLCSCFITRRCSQAFGCNTLYSVAYGPRRLIVRSNTRTAILLTFWTY</sequence>
<proteinExistence type="predicted"/>